<organism evidence="1 2">
    <name type="scientific">Lachancea lanzarotensis</name>
    <dbReference type="NCBI Taxonomy" id="1245769"/>
    <lineage>
        <taxon>Eukaryota</taxon>
        <taxon>Fungi</taxon>
        <taxon>Dikarya</taxon>
        <taxon>Ascomycota</taxon>
        <taxon>Saccharomycotina</taxon>
        <taxon>Saccharomycetes</taxon>
        <taxon>Saccharomycetales</taxon>
        <taxon>Saccharomycetaceae</taxon>
        <taxon>Lachancea</taxon>
    </lineage>
</organism>
<dbReference type="AlphaFoldDB" id="A0A0C7MXT6"/>
<evidence type="ECO:0000313" key="2">
    <source>
        <dbReference type="Proteomes" id="UP000054304"/>
    </source>
</evidence>
<sequence length="262" mass="29526">MVTGDPKLSPKILELLSNVVREITVSLTEPLSEFVDILTESLMYPRGTTNSLMNILCKTNEEIEIREAAEFVSQDLGTACLLDAVHTAKLIGKLNVLSKRRDYPLTQSAMLEEVHSALVSLLKQLSGQMETCSHLFFYKDLLRESVVHFRHAFDALQDLDAISVRLVLSARESSAPEHPLLDIDAKTTGYIRTFTVTNANWHEQLLLGSRALKEYLVLHTPSGDDSTNALYEEATVVVRSPVFRNYVQARKSQLKITHRRIF</sequence>
<dbReference type="OrthoDB" id="4067935at2759"/>
<dbReference type="RefSeq" id="XP_022631021.1">
    <property type="nucleotide sequence ID" value="XM_022773910.1"/>
</dbReference>
<keyword evidence="2" id="KW-1185">Reference proteome</keyword>
<reference evidence="1 2" key="1">
    <citation type="submission" date="2014-12" db="EMBL/GenBank/DDBJ databases">
        <authorList>
            <person name="Neuveglise Cecile"/>
        </authorList>
    </citation>
    <scope>NUCLEOTIDE SEQUENCE [LARGE SCALE GENOMIC DNA]</scope>
    <source>
        <strain evidence="1 2">CBS 12615</strain>
    </source>
</reference>
<name>A0A0C7MXT6_9SACH</name>
<dbReference type="EMBL" id="LN736372">
    <property type="protein sequence ID" value="CEP64820.1"/>
    <property type="molecule type" value="Genomic_DNA"/>
</dbReference>
<dbReference type="GeneID" id="34688388"/>
<proteinExistence type="predicted"/>
<gene>
    <name evidence="1" type="ORF">LALA0_S13e03752g</name>
</gene>
<accession>A0A0C7MXT6</accession>
<dbReference type="Proteomes" id="UP000054304">
    <property type="component" value="Unassembled WGS sequence"/>
</dbReference>
<protein>
    <submittedName>
        <fullName evidence="1">LALA0S13e03752g1_1</fullName>
    </submittedName>
</protein>
<dbReference type="HOGENOM" id="CLU_088337_0_0_1"/>
<evidence type="ECO:0000313" key="1">
    <source>
        <dbReference type="EMBL" id="CEP64820.1"/>
    </source>
</evidence>